<evidence type="ECO:0000256" key="2">
    <source>
        <dbReference type="SAM" id="Phobius"/>
    </source>
</evidence>
<feature type="transmembrane region" description="Helical" evidence="2">
    <location>
        <begin position="25"/>
        <end position="43"/>
    </location>
</feature>
<dbReference type="EMBL" id="MIJE01000035">
    <property type="protein sequence ID" value="OEF95769.1"/>
    <property type="molecule type" value="Genomic_DNA"/>
</dbReference>
<feature type="transmembrane region" description="Helical" evidence="2">
    <location>
        <begin position="214"/>
        <end position="238"/>
    </location>
</feature>
<feature type="transmembrane region" description="Helical" evidence="2">
    <location>
        <begin position="183"/>
        <end position="202"/>
    </location>
</feature>
<keyword evidence="5" id="KW-1185">Reference proteome</keyword>
<sequence>MLARFLERVNFSSKWKDGFTNMKNSISAIAGGALFIYVVGFLLGKAIILNDLAPFAIAFFAVMLLRKPAIANILAVVITLGALTVSWQHAIYIGGAISLLMIAYGYLEKKGQQDVSLLPYQVLAATIISKVAVLYWLTELTNYTFVMAGLESALALLLTLIFVQAVPILFGRMTSRILKNEEIICVFILIASVLIGMSNWVWYGVHMDQIMGGLAIILLAYAGGAGIGAAIGVVIGLIMSLANPLLMSQIAIFAFAGLLAGLLKEGKKVYVMAGFFIGYITLSIYMRPGIDLYPVFVEIFSVFFLFSLVPKSVVNYITGLIPGTSANMWNQQEYKKKVKELVSGKVDRYGYMLGELATTFETKNIKRNQEADFQQLIEHVADISCQNCNRYNRCWQTEFYKTYQGFVDIFIRFESGETVSHQRLPKDLNAKCVDKKRLLEVLYQEFKAFQKEYYWKGQVEECRGLLAEQLKGISQVMGQLSVEISKEGLEFSKQEVEISRAMEKLGLSIQHAQIVSLEKGNIDIRVTKNGCGQRDECEKILAPMITDIVGENVSTKNKRGCNCANEECILTIASAPVYEVEYGFVSIGKGGTFVSGDSYEGIDLGNGKYVLAISDGMGNGQRAREESQAAIKLLKTLLQAGLTEDTAIKTINAALMLRSSEEMFATLDLAFINLFTGETKFMKVGSSPSFIKTGKDVEIVNGRSLPVGILHEIQYSLEQRVLKQGDYILMVSDGILDSIRHVNDKEDWLRRILLQISCDDPQEIADVIVEKVLRFNENEVIDDTTILVAKIMPYQPEWASISIPDSKKLVTA</sequence>
<dbReference type="Gene3D" id="3.60.40.10">
    <property type="entry name" value="PPM-type phosphatase domain"/>
    <property type="match status" value="1"/>
</dbReference>
<keyword evidence="1" id="KW-0378">Hydrolase</keyword>
<feature type="transmembrane region" description="Helical" evidence="2">
    <location>
        <begin position="269"/>
        <end position="285"/>
    </location>
</feature>
<evidence type="ECO:0000313" key="5">
    <source>
        <dbReference type="Proteomes" id="UP000094296"/>
    </source>
</evidence>
<evidence type="ECO:0000259" key="3">
    <source>
        <dbReference type="SMART" id="SM00331"/>
    </source>
</evidence>
<comment type="caution">
    <text evidence="4">The sequence shown here is derived from an EMBL/GenBank/DDBJ whole genome shotgun (WGS) entry which is preliminary data.</text>
</comment>
<evidence type="ECO:0000256" key="1">
    <source>
        <dbReference type="ARBA" id="ARBA00022801"/>
    </source>
</evidence>
<accession>A0A1E5FYX1</accession>
<dbReference type="NCBIfam" id="TIGR02865">
    <property type="entry name" value="spore_II_E"/>
    <property type="match status" value="1"/>
</dbReference>
<dbReference type="Proteomes" id="UP000094296">
    <property type="component" value="Unassembled WGS sequence"/>
</dbReference>
<feature type="transmembrane region" description="Helical" evidence="2">
    <location>
        <begin position="55"/>
        <end position="83"/>
    </location>
</feature>
<feature type="transmembrane region" description="Helical" evidence="2">
    <location>
        <begin position="143"/>
        <end position="171"/>
    </location>
</feature>
<dbReference type="SUPFAM" id="SSF81606">
    <property type="entry name" value="PP2C-like"/>
    <property type="match status" value="1"/>
</dbReference>
<dbReference type="InterPro" id="IPR036457">
    <property type="entry name" value="PPM-type-like_dom_sf"/>
</dbReference>
<organism evidence="4 5">
    <name type="scientific">Desulfuribacillus alkaliarsenatis</name>
    <dbReference type="NCBI Taxonomy" id="766136"/>
    <lineage>
        <taxon>Bacteria</taxon>
        <taxon>Bacillati</taxon>
        <taxon>Bacillota</taxon>
        <taxon>Desulfuribacillia</taxon>
        <taxon>Desulfuribacillales</taxon>
        <taxon>Desulfuribacillaceae</taxon>
        <taxon>Desulfuribacillus</taxon>
    </lineage>
</organism>
<dbReference type="Pfam" id="PF19732">
    <property type="entry name" value="SpoIIE_N"/>
    <property type="match status" value="1"/>
</dbReference>
<dbReference type="Pfam" id="PF07228">
    <property type="entry name" value="SpoIIE"/>
    <property type="match status" value="1"/>
</dbReference>
<evidence type="ECO:0000313" key="4">
    <source>
        <dbReference type="EMBL" id="OEF95769.1"/>
    </source>
</evidence>
<dbReference type="InterPro" id="IPR014221">
    <property type="entry name" value="SpoII_E"/>
</dbReference>
<gene>
    <name evidence="4" type="ORF">BHF68_11770</name>
</gene>
<keyword evidence="2" id="KW-0812">Transmembrane</keyword>
<dbReference type="InterPro" id="IPR001932">
    <property type="entry name" value="PPM-type_phosphatase-like_dom"/>
</dbReference>
<keyword evidence="2" id="KW-1133">Transmembrane helix</keyword>
<dbReference type="STRING" id="766136.BHF68_11770"/>
<dbReference type="InterPro" id="IPR045768">
    <property type="entry name" value="SpoIIE_N"/>
</dbReference>
<feature type="transmembrane region" description="Helical" evidence="2">
    <location>
        <begin position="245"/>
        <end position="263"/>
    </location>
</feature>
<dbReference type="PANTHER" id="PTHR43156:SF2">
    <property type="entry name" value="STAGE II SPORULATION PROTEIN E"/>
    <property type="match status" value="1"/>
</dbReference>
<dbReference type="SMART" id="SM00331">
    <property type="entry name" value="PP2C_SIG"/>
    <property type="match status" value="1"/>
</dbReference>
<feature type="transmembrane region" description="Helical" evidence="2">
    <location>
        <begin position="119"/>
        <end position="137"/>
    </location>
</feature>
<name>A0A1E5FYX1_9FIRM</name>
<dbReference type="GO" id="GO:0004722">
    <property type="term" value="F:protein serine/threonine phosphatase activity"/>
    <property type="evidence" value="ECO:0007669"/>
    <property type="project" value="InterPro"/>
</dbReference>
<dbReference type="InterPro" id="IPR052016">
    <property type="entry name" value="Bact_Sigma-Reg"/>
</dbReference>
<dbReference type="RefSeq" id="WP_069644335.1">
    <property type="nucleotide sequence ID" value="NZ_MIJE01000035.1"/>
</dbReference>
<protein>
    <submittedName>
        <fullName evidence="4">Stage II sporulation protein E</fullName>
    </submittedName>
</protein>
<reference evidence="4 5" key="1">
    <citation type="submission" date="2016-09" db="EMBL/GenBank/DDBJ databases">
        <title>Draft genome sequence for the type strain of Desulfuribacillus alkaliarsenatis AHT28, an obligately anaerobic, sulfidogenic bacterium isolated from Russian soda lake sediments.</title>
        <authorList>
            <person name="Abin C.A."/>
            <person name="Hollibaugh J.T."/>
        </authorList>
    </citation>
    <scope>NUCLEOTIDE SEQUENCE [LARGE SCALE GENOMIC DNA]</scope>
    <source>
        <strain evidence="4 5">AHT28</strain>
    </source>
</reference>
<feature type="domain" description="PPM-type phosphatase" evidence="3">
    <location>
        <begin position="580"/>
        <end position="791"/>
    </location>
</feature>
<keyword evidence="2" id="KW-0472">Membrane</keyword>
<dbReference type="PANTHER" id="PTHR43156">
    <property type="entry name" value="STAGE II SPORULATION PROTEIN E-RELATED"/>
    <property type="match status" value="1"/>
</dbReference>
<dbReference type="AlphaFoldDB" id="A0A1E5FYX1"/>
<proteinExistence type="predicted"/>
<feature type="transmembrane region" description="Helical" evidence="2">
    <location>
        <begin position="89"/>
        <end position="107"/>
    </location>
</feature>